<evidence type="ECO:0000256" key="1">
    <source>
        <dbReference type="SAM" id="MobiDB-lite"/>
    </source>
</evidence>
<sequence length="496" mass="53207">MRASPWMLCVAVLLTGCAGVESSAGRRRASVLRQHDARAGEVLRDGTETSRASSSAGVRGASGERVETFEDLLRNAGLEEQDDRPIPGNTLTPAQAARLLATLLRKPVTLGTFPSRMAVGHLLREVLERGPVAPAELQRSVGRFRQIAVLRPDGCLAWALTGRAQQRIGEVQWEDGAFRAHHFELGRFYVSNGFVFRLANERLEPIDSAVFVEVYDDADYLGRALDGAESAFLKLALSVGQLLTHPLDSLTELKNLPSGVAALIAASPAYFERFRHMTRGEQVRATAELATHLLVTAGTASATTRTVTGALVGAEAHVPVLSLSAQGTLGVERLVAPIGRTASVVGGGPGAAIVMYRANSATIQPSGGPGPGQWGPVKESMSPRARRYQEQISGHSADEAYWVGGVKFDGFEQGVLLEAKGPGYANKFLDDLKPKVWFEGSGAKALVDQASRQRAVARGAPIRWHVAEERTTEAIRKLFDANDIEGIEVIFTPPLP</sequence>
<keyword evidence="3" id="KW-0255">Endonuclease</keyword>
<dbReference type="EMBL" id="FOIB01000004">
    <property type="protein sequence ID" value="SEU00548.1"/>
    <property type="molecule type" value="Genomic_DNA"/>
</dbReference>
<feature type="domain" description="Tox-REase-5" evidence="2">
    <location>
        <begin position="386"/>
        <end position="468"/>
    </location>
</feature>
<gene>
    <name evidence="3" type="ORF">SAMN05443572_104307</name>
</gene>
<proteinExistence type="predicted"/>
<evidence type="ECO:0000313" key="3">
    <source>
        <dbReference type="EMBL" id="SEU00548.1"/>
    </source>
</evidence>
<reference evidence="3 4" key="1">
    <citation type="submission" date="2016-10" db="EMBL/GenBank/DDBJ databases">
        <authorList>
            <person name="Varghese N."/>
            <person name="Submissions S."/>
        </authorList>
    </citation>
    <scope>NUCLEOTIDE SEQUENCE [LARGE SCALE GENOMIC DNA]</scope>
    <source>
        <strain evidence="3 4">DSM 16525</strain>
    </source>
</reference>
<dbReference type="InterPro" id="IPR028904">
    <property type="entry name" value="Tox-REase-5_dom"/>
</dbReference>
<organism evidence="3 4">
    <name type="scientific">Myxococcus fulvus</name>
    <dbReference type="NCBI Taxonomy" id="33"/>
    <lineage>
        <taxon>Bacteria</taxon>
        <taxon>Pseudomonadati</taxon>
        <taxon>Myxococcota</taxon>
        <taxon>Myxococcia</taxon>
        <taxon>Myxococcales</taxon>
        <taxon>Cystobacterineae</taxon>
        <taxon>Myxococcaceae</taxon>
        <taxon>Myxococcus</taxon>
    </lineage>
</organism>
<dbReference type="PROSITE" id="PS51257">
    <property type="entry name" value="PROKAR_LIPOPROTEIN"/>
    <property type="match status" value="1"/>
</dbReference>
<dbReference type="Pfam" id="PF15648">
    <property type="entry name" value="Tox-REase-5"/>
    <property type="match status" value="1"/>
</dbReference>
<feature type="region of interest" description="Disordered" evidence="1">
    <location>
        <begin position="40"/>
        <end position="63"/>
    </location>
</feature>
<name>A0ABY1CFK0_MYXFU</name>
<comment type="caution">
    <text evidence="3">The sequence shown here is derived from an EMBL/GenBank/DDBJ whole genome shotgun (WGS) entry which is preliminary data.</text>
</comment>
<dbReference type="GO" id="GO:0004519">
    <property type="term" value="F:endonuclease activity"/>
    <property type="evidence" value="ECO:0007669"/>
    <property type="project" value="UniProtKB-KW"/>
</dbReference>
<keyword evidence="3" id="KW-0378">Hydrolase</keyword>
<protein>
    <submittedName>
        <fullName evidence="3">Restriction endonuclease fold toxin 5</fullName>
    </submittedName>
</protein>
<keyword evidence="3" id="KW-0540">Nuclease</keyword>
<keyword evidence="4" id="KW-1185">Reference proteome</keyword>
<evidence type="ECO:0000313" key="4">
    <source>
        <dbReference type="Proteomes" id="UP000183760"/>
    </source>
</evidence>
<accession>A0ABY1CFK0</accession>
<feature type="compositionally biased region" description="Low complexity" evidence="1">
    <location>
        <begin position="50"/>
        <end position="61"/>
    </location>
</feature>
<evidence type="ECO:0000259" key="2">
    <source>
        <dbReference type="Pfam" id="PF15648"/>
    </source>
</evidence>
<dbReference type="Proteomes" id="UP000183760">
    <property type="component" value="Unassembled WGS sequence"/>
</dbReference>